<dbReference type="GO" id="GO:0003677">
    <property type="term" value="F:DNA binding"/>
    <property type="evidence" value="ECO:0007669"/>
    <property type="project" value="UniProtKB-KW"/>
</dbReference>
<keyword evidence="2" id="KW-0238">DNA-binding</keyword>
<dbReference type="Pfam" id="PF01381">
    <property type="entry name" value="HTH_3"/>
    <property type="match status" value="1"/>
</dbReference>
<dbReference type="Proteomes" id="UP000652354">
    <property type="component" value="Unassembled WGS sequence"/>
</dbReference>
<feature type="domain" description="HTH cro/C1-type" evidence="4">
    <location>
        <begin position="17"/>
        <end position="71"/>
    </location>
</feature>
<keyword evidence="6" id="KW-1185">Reference proteome</keyword>
<dbReference type="AlphaFoldDB" id="A0A919Q1Y2"/>
<dbReference type="GO" id="GO:0003700">
    <property type="term" value="F:DNA-binding transcription factor activity"/>
    <property type="evidence" value="ECO:0007669"/>
    <property type="project" value="TreeGrafter"/>
</dbReference>
<gene>
    <name evidence="5" type="ORF">Dac01nite_12960</name>
</gene>
<organism evidence="5 6">
    <name type="scientific">Demequina activiva</name>
    <dbReference type="NCBI Taxonomy" id="1582364"/>
    <lineage>
        <taxon>Bacteria</taxon>
        <taxon>Bacillati</taxon>
        <taxon>Actinomycetota</taxon>
        <taxon>Actinomycetes</taxon>
        <taxon>Micrococcales</taxon>
        <taxon>Demequinaceae</taxon>
        <taxon>Demequina</taxon>
    </lineage>
</organism>
<dbReference type="SMART" id="SM00530">
    <property type="entry name" value="HTH_XRE"/>
    <property type="match status" value="1"/>
</dbReference>
<protein>
    <recommendedName>
        <fullName evidence="4">HTH cro/C1-type domain-containing protein</fullName>
    </recommendedName>
</protein>
<dbReference type="InterPro" id="IPR010982">
    <property type="entry name" value="Lambda_DNA-bd_dom_sf"/>
</dbReference>
<evidence type="ECO:0000259" key="4">
    <source>
        <dbReference type="PROSITE" id="PS50943"/>
    </source>
</evidence>
<dbReference type="PANTHER" id="PTHR46797:SF23">
    <property type="entry name" value="HTH-TYPE TRANSCRIPTIONAL REGULATOR SUTR"/>
    <property type="match status" value="1"/>
</dbReference>
<accession>A0A919Q1Y2</accession>
<keyword evidence="3" id="KW-0804">Transcription</keyword>
<proteinExistence type="predicted"/>
<dbReference type="InterPro" id="IPR001387">
    <property type="entry name" value="Cro/C1-type_HTH"/>
</dbReference>
<dbReference type="EMBL" id="BONR01000002">
    <property type="protein sequence ID" value="GIG54544.1"/>
    <property type="molecule type" value="Genomic_DNA"/>
</dbReference>
<evidence type="ECO:0000313" key="6">
    <source>
        <dbReference type="Proteomes" id="UP000652354"/>
    </source>
</evidence>
<dbReference type="PROSITE" id="PS50943">
    <property type="entry name" value="HTH_CROC1"/>
    <property type="match status" value="1"/>
</dbReference>
<keyword evidence="1" id="KW-0805">Transcription regulation</keyword>
<evidence type="ECO:0000313" key="5">
    <source>
        <dbReference type="EMBL" id="GIG54544.1"/>
    </source>
</evidence>
<dbReference type="PANTHER" id="PTHR46797">
    <property type="entry name" value="HTH-TYPE TRANSCRIPTIONAL REGULATOR"/>
    <property type="match status" value="1"/>
</dbReference>
<comment type="caution">
    <text evidence="5">The sequence shown here is derived from an EMBL/GenBank/DDBJ whole genome shotgun (WGS) entry which is preliminary data.</text>
</comment>
<dbReference type="SUPFAM" id="SSF47413">
    <property type="entry name" value="lambda repressor-like DNA-binding domains"/>
    <property type="match status" value="1"/>
</dbReference>
<dbReference type="InterPro" id="IPR050807">
    <property type="entry name" value="TransReg_Diox_bact_type"/>
</dbReference>
<dbReference type="Gene3D" id="1.10.260.40">
    <property type="entry name" value="lambda repressor-like DNA-binding domains"/>
    <property type="match status" value="1"/>
</dbReference>
<dbReference type="GO" id="GO:0005829">
    <property type="term" value="C:cytosol"/>
    <property type="evidence" value="ECO:0007669"/>
    <property type="project" value="TreeGrafter"/>
</dbReference>
<reference evidence="5" key="1">
    <citation type="submission" date="2021-01" db="EMBL/GenBank/DDBJ databases">
        <title>Whole genome shotgun sequence of Demequina activiva NBRC 110675.</title>
        <authorList>
            <person name="Komaki H."/>
            <person name="Tamura T."/>
        </authorList>
    </citation>
    <scope>NUCLEOTIDE SEQUENCE</scope>
    <source>
        <strain evidence="5">NBRC 110675</strain>
    </source>
</reference>
<evidence type="ECO:0000256" key="2">
    <source>
        <dbReference type="ARBA" id="ARBA00023125"/>
    </source>
</evidence>
<evidence type="ECO:0000256" key="3">
    <source>
        <dbReference type="ARBA" id="ARBA00023163"/>
    </source>
</evidence>
<sequence length="78" mass="8700">MLRPVNATGRQLLAAAMRREREALQISQEALAHRAGLHRTYVSQVERCTRNVGIDNIERIAGALDISIAELFDRAADE</sequence>
<name>A0A919Q1Y2_9MICO</name>
<dbReference type="CDD" id="cd00093">
    <property type="entry name" value="HTH_XRE"/>
    <property type="match status" value="1"/>
</dbReference>
<evidence type="ECO:0000256" key="1">
    <source>
        <dbReference type="ARBA" id="ARBA00023015"/>
    </source>
</evidence>